<evidence type="ECO:0000313" key="2">
    <source>
        <dbReference type="EMBL" id="USG61255.1"/>
    </source>
</evidence>
<evidence type="ECO:0000313" key="3">
    <source>
        <dbReference type="Proteomes" id="UP001056291"/>
    </source>
</evidence>
<keyword evidence="3" id="KW-1185">Reference proteome</keyword>
<reference evidence="2" key="1">
    <citation type="submission" date="2022-06" db="EMBL/GenBank/DDBJ databases">
        <title>Sneathiella actinostolidae sp. nov., isolated from a sea anemonein the Western Pacific Ocean.</title>
        <authorList>
            <person name="Wei M.J."/>
        </authorList>
    </citation>
    <scope>NUCLEOTIDE SEQUENCE</scope>
    <source>
        <strain evidence="2">PHK-P5</strain>
    </source>
</reference>
<name>A0ABY4W6C2_9PROT</name>
<proteinExistence type="predicted"/>
<organism evidence="2 3">
    <name type="scientific">Sneathiella marina</name>
    <dbReference type="NCBI Taxonomy" id="2950108"/>
    <lineage>
        <taxon>Bacteria</taxon>
        <taxon>Pseudomonadati</taxon>
        <taxon>Pseudomonadota</taxon>
        <taxon>Alphaproteobacteria</taxon>
        <taxon>Sneathiellales</taxon>
        <taxon>Sneathiellaceae</taxon>
        <taxon>Sneathiella</taxon>
    </lineage>
</organism>
<feature type="region of interest" description="Disordered" evidence="1">
    <location>
        <begin position="1"/>
        <end position="33"/>
    </location>
</feature>
<dbReference type="EMBL" id="CP098747">
    <property type="protein sequence ID" value="USG61255.1"/>
    <property type="molecule type" value="Genomic_DNA"/>
</dbReference>
<dbReference type="RefSeq" id="WP_251934242.1">
    <property type="nucleotide sequence ID" value="NZ_CP098747.1"/>
</dbReference>
<gene>
    <name evidence="2" type="ORF">NBZ79_19025</name>
</gene>
<accession>A0ABY4W6C2</accession>
<protein>
    <submittedName>
        <fullName evidence="2">Uncharacterized protein</fullName>
    </submittedName>
</protein>
<feature type="compositionally biased region" description="Basic and acidic residues" evidence="1">
    <location>
        <begin position="8"/>
        <end position="33"/>
    </location>
</feature>
<sequence length="62" mass="7250">MPMQTDLLRLKQQSERKHTRTRSEAALKKTAKDDFSRDLAQSVTSNQETAIRKTKVKILQRH</sequence>
<dbReference type="Proteomes" id="UP001056291">
    <property type="component" value="Chromosome"/>
</dbReference>
<evidence type="ECO:0000256" key="1">
    <source>
        <dbReference type="SAM" id="MobiDB-lite"/>
    </source>
</evidence>